<feature type="region of interest" description="Disordered" evidence="1">
    <location>
        <begin position="35"/>
        <end position="65"/>
    </location>
</feature>
<feature type="compositionally biased region" description="Basic and acidic residues" evidence="1">
    <location>
        <begin position="35"/>
        <end position="46"/>
    </location>
</feature>
<dbReference type="AlphaFoldDB" id="A0A6J4SRL4"/>
<sequence>AVLPRQRRKRRRPRRACERALERRLRCPALRLPRLREQQRATERGGHLPRRPRGATRPAWAVGSRRVAHPVPGRVARWRGSPVARARISSPRPPPPVDFYECPRRRPGPLSVHPALRRSGRLPEPAPYRRPQGSAPRPAWRGRRDGAARTRPRAVRGGEGVKGDAVLPGPRTQRHRGARRRGLRRRVRVLGREARPL</sequence>
<organism evidence="2">
    <name type="scientific">uncultured Solirubrobacterales bacterium</name>
    <dbReference type="NCBI Taxonomy" id="768556"/>
    <lineage>
        <taxon>Bacteria</taxon>
        <taxon>Bacillati</taxon>
        <taxon>Actinomycetota</taxon>
        <taxon>Thermoleophilia</taxon>
        <taxon>Solirubrobacterales</taxon>
        <taxon>environmental samples</taxon>
    </lineage>
</organism>
<protein>
    <submittedName>
        <fullName evidence="2">Hydrolase, alpha/beta fold family</fullName>
    </submittedName>
</protein>
<dbReference type="EMBL" id="CADCVV010000108">
    <property type="protein sequence ID" value="CAA9503383.1"/>
    <property type="molecule type" value="Genomic_DNA"/>
</dbReference>
<evidence type="ECO:0000256" key="1">
    <source>
        <dbReference type="SAM" id="MobiDB-lite"/>
    </source>
</evidence>
<feature type="non-terminal residue" evidence="2">
    <location>
        <position position="1"/>
    </location>
</feature>
<evidence type="ECO:0000313" key="2">
    <source>
        <dbReference type="EMBL" id="CAA9503383.1"/>
    </source>
</evidence>
<accession>A0A6J4SRL4</accession>
<feature type="compositionally biased region" description="Basic residues" evidence="1">
    <location>
        <begin position="172"/>
        <end position="185"/>
    </location>
</feature>
<feature type="non-terminal residue" evidence="2">
    <location>
        <position position="197"/>
    </location>
</feature>
<proteinExistence type="predicted"/>
<feature type="region of interest" description="Disordered" evidence="1">
    <location>
        <begin position="85"/>
        <end position="185"/>
    </location>
</feature>
<dbReference type="GO" id="GO:0016787">
    <property type="term" value="F:hydrolase activity"/>
    <property type="evidence" value="ECO:0007669"/>
    <property type="project" value="UniProtKB-KW"/>
</dbReference>
<name>A0A6J4SRL4_9ACTN</name>
<gene>
    <name evidence="2" type="ORF">AVDCRST_MAG17-1530</name>
</gene>
<keyword evidence="2" id="KW-0378">Hydrolase</keyword>
<reference evidence="2" key="1">
    <citation type="submission" date="2020-02" db="EMBL/GenBank/DDBJ databases">
        <authorList>
            <person name="Meier V. D."/>
        </authorList>
    </citation>
    <scope>NUCLEOTIDE SEQUENCE</scope>
    <source>
        <strain evidence="2">AVDCRST_MAG17</strain>
    </source>
</reference>